<evidence type="ECO:0000256" key="3">
    <source>
        <dbReference type="SAM" id="SignalP"/>
    </source>
</evidence>
<dbReference type="EMBL" id="NOXT01000098">
    <property type="protein sequence ID" value="OYQ30865.1"/>
    <property type="molecule type" value="Genomic_DNA"/>
</dbReference>
<comment type="caution">
    <text evidence="5">The sequence shown here is derived from an EMBL/GenBank/DDBJ whole genome shotgun (WGS) entry which is preliminary data.</text>
</comment>
<dbReference type="InterPro" id="IPR016181">
    <property type="entry name" value="Acyl_CoA_acyltransferase"/>
</dbReference>
<evidence type="ECO:0000313" key="6">
    <source>
        <dbReference type="Proteomes" id="UP000216991"/>
    </source>
</evidence>
<feature type="signal peptide" evidence="3">
    <location>
        <begin position="1"/>
        <end position="20"/>
    </location>
</feature>
<proteinExistence type="predicted"/>
<dbReference type="Proteomes" id="UP000216991">
    <property type="component" value="Unassembled WGS sequence"/>
</dbReference>
<accession>A0A255YQG6</accession>
<sequence length="167" mass="17408">MIRLACLADLPLLPAIEASAATLFAGTAMAHVVGGPTTPRDALEQGLADQCLWVADTAGPCGFLLAAVETGWLHILELSVARAAQGRGLGAALLNAAILGAPALGRAQLSLTTDRWLAWNAPFYARHGFVERSADDPALPDWLAAMPGREAASGLDPARRCIMVRST</sequence>
<organism evidence="5 6">
    <name type="scientific">Sandarakinorhabdus cyanobacteriorum</name>
    <dbReference type="NCBI Taxonomy" id="1981098"/>
    <lineage>
        <taxon>Bacteria</taxon>
        <taxon>Pseudomonadati</taxon>
        <taxon>Pseudomonadota</taxon>
        <taxon>Alphaproteobacteria</taxon>
        <taxon>Sphingomonadales</taxon>
        <taxon>Sphingosinicellaceae</taxon>
        <taxon>Sandarakinorhabdus</taxon>
    </lineage>
</organism>
<gene>
    <name evidence="5" type="ORF">CHU93_06185</name>
</gene>
<dbReference type="PANTHER" id="PTHR43800:SF1">
    <property type="entry name" value="PEPTIDYL-LYSINE N-ACETYLTRANSFERASE YJAB"/>
    <property type="match status" value="1"/>
</dbReference>
<keyword evidence="6" id="KW-1185">Reference proteome</keyword>
<evidence type="ECO:0000313" key="5">
    <source>
        <dbReference type="EMBL" id="OYQ30865.1"/>
    </source>
</evidence>
<dbReference type="AlphaFoldDB" id="A0A255YQG6"/>
<dbReference type="OrthoDB" id="572496at2"/>
<dbReference type="PROSITE" id="PS51186">
    <property type="entry name" value="GNAT"/>
    <property type="match status" value="1"/>
</dbReference>
<evidence type="ECO:0000259" key="4">
    <source>
        <dbReference type="PROSITE" id="PS51186"/>
    </source>
</evidence>
<feature type="chain" id="PRO_5013055807" description="N-acetyltransferase domain-containing protein" evidence="3">
    <location>
        <begin position="21"/>
        <end position="167"/>
    </location>
</feature>
<dbReference type="InterPro" id="IPR000182">
    <property type="entry name" value="GNAT_dom"/>
</dbReference>
<dbReference type="PANTHER" id="PTHR43800">
    <property type="entry name" value="PEPTIDYL-LYSINE N-ACETYLTRANSFERASE YJAB"/>
    <property type="match status" value="1"/>
</dbReference>
<dbReference type="Pfam" id="PF13508">
    <property type="entry name" value="Acetyltransf_7"/>
    <property type="match status" value="1"/>
</dbReference>
<evidence type="ECO:0000256" key="2">
    <source>
        <dbReference type="ARBA" id="ARBA00023315"/>
    </source>
</evidence>
<reference evidence="5 6" key="1">
    <citation type="submission" date="2017-07" db="EMBL/GenBank/DDBJ databases">
        <title>Sandarakinorhabdus cyanobacteriorum sp. nov., a novel bacterium isolated from cyanobacterial aggregates in a eutrophic lake.</title>
        <authorList>
            <person name="Cai H."/>
        </authorList>
    </citation>
    <scope>NUCLEOTIDE SEQUENCE [LARGE SCALE GENOMIC DNA]</scope>
    <source>
        <strain evidence="5 6">TH057</strain>
    </source>
</reference>
<dbReference type="GO" id="GO:0016747">
    <property type="term" value="F:acyltransferase activity, transferring groups other than amino-acyl groups"/>
    <property type="evidence" value="ECO:0007669"/>
    <property type="project" value="InterPro"/>
</dbReference>
<dbReference type="CDD" id="cd04301">
    <property type="entry name" value="NAT_SF"/>
    <property type="match status" value="1"/>
</dbReference>
<protein>
    <recommendedName>
        <fullName evidence="4">N-acetyltransferase domain-containing protein</fullName>
    </recommendedName>
</protein>
<keyword evidence="2" id="KW-0012">Acyltransferase</keyword>
<keyword evidence="3" id="KW-0732">Signal</keyword>
<name>A0A255YQG6_9SPHN</name>
<dbReference type="SUPFAM" id="SSF55729">
    <property type="entry name" value="Acyl-CoA N-acyltransferases (Nat)"/>
    <property type="match status" value="1"/>
</dbReference>
<feature type="domain" description="N-acetyltransferase" evidence="4">
    <location>
        <begin position="1"/>
        <end position="149"/>
    </location>
</feature>
<keyword evidence="1" id="KW-0808">Transferase</keyword>
<evidence type="ECO:0000256" key="1">
    <source>
        <dbReference type="ARBA" id="ARBA00022679"/>
    </source>
</evidence>
<dbReference type="Gene3D" id="3.40.630.30">
    <property type="match status" value="1"/>
</dbReference>